<accession>A0A1B6DER6</accession>
<sequence>MDNNEESRILRLLDSVEKDPDINEALQVERDEVRRRLFPEENLTYDFDDEEADDEVDLVQNSDHDSDTSQSGEEDEIEEILIEEHNERENRAQLKYTGKDKTSKWNYFPKPRAKTGRRARRNIVTHLPGPIREAKHVTTPIETWNLFFTEEDLQKIVGYTNIWIRSNRVNYSRERDAKDVDIVELRAVIGLLYLAGTLKGNHTNLKDLWASDGTGVERFRLSMSLSRFTFILRALRFDNITDREKRRKEDKLAPIRELFESFVSKCIANYSPSEYLTIDESLESFRGRCQFRQYMPKKPAKYGLKLFVVADARTFYAYNMEIYTGKQHNGPYAVDNSTKEIVLRLITPVSGSGRNITTDNWYTSMPLAEELAKNHNLTLVGTIKKNKRQIPPSFLETKSRPLYSTIFGFQEDTTLVSYVPKKNKVVLLVSTMHNTDSIDASSGEACKPEVLTFYNLTKGGVDVHDEMKGSYSVARTSNRWSLTIFYSLLNTAGINSYIILTTKAGNEKLNRRKFLKCLALDLCKDHLERRFTVKSIRQDVRLRLRQLLGKEEDRPKRRGEEYEGRCSFCDRKKNRKSKTSCAQCHAFICREHTSFTCIRCANPDEASSDRDEEMSE</sequence>
<dbReference type="PANTHER" id="PTHR46599:SF6">
    <property type="entry name" value="DUAL SPECIFICITY PHOSPHATASE 26"/>
    <property type="match status" value="1"/>
</dbReference>
<dbReference type="InterPro" id="IPR029526">
    <property type="entry name" value="PGBD"/>
</dbReference>
<protein>
    <recommendedName>
        <fullName evidence="1">PiggyBac transposable element-derived protein domain-containing protein</fullName>
    </recommendedName>
</protein>
<dbReference type="Pfam" id="PF13843">
    <property type="entry name" value="DDE_Tnp_1_7"/>
    <property type="match status" value="1"/>
</dbReference>
<evidence type="ECO:0000259" key="1">
    <source>
        <dbReference type="Pfam" id="PF13843"/>
    </source>
</evidence>
<organism evidence="2">
    <name type="scientific">Clastoptera arizonana</name>
    <name type="common">Arizona spittle bug</name>
    <dbReference type="NCBI Taxonomy" id="38151"/>
    <lineage>
        <taxon>Eukaryota</taxon>
        <taxon>Metazoa</taxon>
        <taxon>Ecdysozoa</taxon>
        <taxon>Arthropoda</taxon>
        <taxon>Hexapoda</taxon>
        <taxon>Insecta</taxon>
        <taxon>Pterygota</taxon>
        <taxon>Neoptera</taxon>
        <taxon>Paraneoptera</taxon>
        <taxon>Hemiptera</taxon>
        <taxon>Auchenorrhyncha</taxon>
        <taxon>Cercopoidea</taxon>
        <taxon>Clastopteridae</taxon>
        <taxon>Clastoptera</taxon>
    </lineage>
</organism>
<gene>
    <name evidence="2" type="ORF">g.22890</name>
</gene>
<dbReference type="EMBL" id="GEDC01013105">
    <property type="protein sequence ID" value="JAS24193.1"/>
    <property type="molecule type" value="Transcribed_RNA"/>
</dbReference>
<feature type="domain" description="PiggyBac transposable element-derived protein" evidence="1">
    <location>
        <begin position="139"/>
        <end position="497"/>
    </location>
</feature>
<reference evidence="2" key="1">
    <citation type="submission" date="2015-12" db="EMBL/GenBank/DDBJ databases">
        <title>De novo transcriptome assembly of four potential Pierce s Disease insect vectors from Arizona vineyards.</title>
        <authorList>
            <person name="Tassone E.E."/>
        </authorList>
    </citation>
    <scope>NUCLEOTIDE SEQUENCE</scope>
</reference>
<proteinExistence type="predicted"/>
<dbReference type="PANTHER" id="PTHR46599">
    <property type="entry name" value="PIGGYBAC TRANSPOSABLE ELEMENT-DERIVED PROTEIN 4"/>
    <property type="match status" value="1"/>
</dbReference>
<name>A0A1B6DER6_9HEMI</name>
<dbReference type="AlphaFoldDB" id="A0A1B6DER6"/>
<evidence type="ECO:0000313" key="2">
    <source>
        <dbReference type="EMBL" id="JAS24193.1"/>
    </source>
</evidence>